<dbReference type="Proteomes" id="UP000269721">
    <property type="component" value="Unassembled WGS sequence"/>
</dbReference>
<feature type="compositionally biased region" description="Polar residues" evidence="1">
    <location>
        <begin position="1"/>
        <end position="11"/>
    </location>
</feature>
<accession>A0A4P9WJB7</accession>
<feature type="compositionally biased region" description="Low complexity" evidence="1">
    <location>
        <begin position="33"/>
        <end position="53"/>
    </location>
</feature>
<keyword evidence="4" id="KW-1185">Reference proteome</keyword>
<evidence type="ECO:0000313" key="4">
    <source>
        <dbReference type="Proteomes" id="UP000269721"/>
    </source>
</evidence>
<dbReference type="EMBL" id="KZ995424">
    <property type="protein sequence ID" value="RKO90706.1"/>
    <property type="molecule type" value="Genomic_DNA"/>
</dbReference>
<dbReference type="InterPro" id="IPR013939">
    <property type="entry name" value="Regulatory_Dfp1/Him1"/>
</dbReference>
<protein>
    <recommendedName>
        <fullName evidence="2">Regulatory subunit Dfp1/Him1 central region domain-containing protein</fullName>
    </recommendedName>
</protein>
<sequence>MSRKPAQSNMDTQRRRATTAGKPPLVPTRSGTAAVRAAAVAASRIARSSAAAHAPDENHAPRRPTLPAGAAKGKEKRVPIEPSPAATRPETRQPAPRRTVAPQAAAGRKADAPTGRSPIPPAKAPPSGLKQTQPAPKTPAMDAEARRKNEETAEKLKLLFKNEVFYFASGVTGSWGKQSENRRDLLKIKSDLNGGKDMKAHISMFYDKNITYYIIPDCGASGSVEERGAIARVKATLSSHIVVKTESWLLERMQYVKRRTGKVAPPKSRPLMHMVEEEKILGIPTTRDDSKLRATRRSKGAYVRVTNTADNKSVLYREFPKVSTEEATWPQLFLGERRGRCPFYRPYSSEIAAAAQEEAKGATSVGDQQQTPGREDLSHPAGAGGNTIGIASATTVVFKPGSAASGLVSGSVATRIAQSRVQNSQIEKLGQRAVFPIKPKSQVAKPARKDPPQKKEAKTRYRAAGKTFYNKAGYCENCRITYDQFIEVYDAARIGRESAQGLASESD</sequence>
<organism evidence="3 4">
    <name type="scientific">Blyttiomyces helicus</name>
    <dbReference type="NCBI Taxonomy" id="388810"/>
    <lineage>
        <taxon>Eukaryota</taxon>
        <taxon>Fungi</taxon>
        <taxon>Fungi incertae sedis</taxon>
        <taxon>Chytridiomycota</taxon>
        <taxon>Chytridiomycota incertae sedis</taxon>
        <taxon>Chytridiomycetes</taxon>
        <taxon>Chytridiomycetes incertae sedis</taxon>
        <taxon>Blyttiomyces</taxon>
    </lineage>
</organism>
<gene>
    <name evidence="3" type="ORF">BDK51DRAFT_40538</name>
</gene>
<dbReference type="OrthoDB" id="21380at2759"/>
<dbReference type="Pfam" id="PF08630">
    <property type="entry name" value="Dfp1_Him1_M"/>
    <property type="match status" value="1"/>
</dbReference>
<name>A0A4P9WJB7_9FUNG</name>
<dbReference type="AlphaFoldDB" id="A0A4P9WJB7"/>
<proteinExistence type="predicted"/>
<feature type="domain" description="Regulatory subunit Dfp1/Him1 central region" evidence="2">
    <location>
        <begin position="270"/>
        <end position="344"/>
    </location>
</feature>
<evidence type="ECO:0000256" key="1">
    <source>
        <dbReference type="SAM" id="MobiDB-lite"/>
    </source>
</evidence>
<feature type="region of interest" description="Disordered" evidence="1">
    <location>
        <begin position="356"/>
        <end position="385"/>
    </location>
</feature>
<evidence type="ECO:0000313" key="3">
    <source>
        <dbReference type="EMBL" id="RKO90706.1"/>
    </source>
</evidence>
<reference evidence="4" key="1">
    <citation type="journal article" date="2018" name="Nat. Microbiol.">
        <title>Leveraging single-cell genomics to expand the fungal tree of life.</title>
        <authorList>
            <person name="Ahrendt S.R."/>
            <person name="Quandt C.A."/>
            <person name="Ciobanu D."/>
            <person name="Clum A."/>
            <person name="Salamov A."/>
            <person name="Andreopoulos B."/>
            <person name="Cheng J.F."/>
            <person name="Woyke T."/>
            <person name="Pelin A."/>
            <person name="Henrissat B."/>
            <person name="Reynolds N.K."/>
            <person name="Benny G.L."/>
            <person name="Smith M.E."/>
            <person name="James T.Y."/>
            <person name="Grigoriev I.V."/>
        </authorList>
    </citation>
    <scope>NUCLEOTIDE SEQUENCE [LARGE SCALE GENOMIC DNA]</scope>
</reference>
<evidence type="ECO:0000259" key="2">
    <source>
        <dbReference type="Pfam" id="PF08630"/>
    </source>
</evidence>
<feature type="region of interest" description="Disordered" evidence="1">
    <location>
        <begin position="1"/>
        <end position="150"/>
    </location>
</feature>